<name>A0AAD9Z7L1_9LECA</name>
<evidence type="ECO:0000313" key="3">
    <source>
        <dbReference type="Proteomes" id="UP001276659"/>
    </source>
</evidence>
<comment type="caution">
    <text evidence="2">The sequence shown here is derived from an EMBL/GenBank/DDBJ whole genome shotgun (WGS) entry which is preliminary data.</text>
</comment>
<gene>
    <name evidence="2" type="ORF">OEA41_006373</name>
</gene>
<protein>
    <submittedName>
        <fullName evidence="2">Uncharacterized protein</fullName>
    </submittedName>
</protein>
<dbReference type="Proteomes" id="UP001276659">
    <property type="component" value="Unassembled WGS sequence"/>
</dbReference>
<feature type="signal peptide" evidence="1">
    <location>
        <begin position="1"/>
        <end position="21"/>
    </location>
</feature>
<organism evidence="2 3">
    <name type="scientific">Lepraria neglecta</name>
    <dbReference type="NCBI Taxonomy" id="209136"/>
    <lineage>
        <taxon>Eukaryota</taxon>
        <taxon>Fungi</taxon>
        <taxon>Dikarya</taxon>
        <taxon>Ascomycota</taxon>
        <taxon>Pezizomycotina</taxon>
        <taxon>Lecanoromycetes</taxon>
        <taxon>OSLEUM clade</taxon>
        <taxon>Lecanoromycetidae</taxon>
        <taxon>Lecanorales</taxon>
        <taxon>Lecanorineae</taxon>
        <taxon>Stereocaulaceae</taxon>
        <taxon>Lepraria</taxon>
    </lineage>
</organism>
<accession>A0AAD9Z7L1</accession>
<evidence type="ECO:0000256" key="1">
    <source>
        <dbReference type="SAM" id="SignalP"/>
    </source>
</evidence>
<dbReference type="AlphaFoldDB" id="A0AAD9Z7L1"/>
<reference evidence="2" key="1">
    <citation type="submission" date="2022-11" db="EMBL/GenBank/DDBJ databases">
        <title>Chromosomal genome sequence assembly and mating type (MAT) locus characterization of the leprose asexual lichenized fungus Lepraria neglecta (Nyl.) Erichsen.</title>
        <authorList>
            <person name="Allen J.L."/>
            <person name="Pfeffer B."/>
        </authorList>
    </citation>
    <scope>NUCLEOTIDE SEQUENCE</scope>
    <source>
        <strain evidence="2">Allen 5258</strain>
    </source>
</reference>
<keyword evidence="3" id="KW-1185">Reference proteome</keyword>
<feature type="chain" id="PRO_5041930074" evidence="1">
    <location>
        <begin position="22"/>
        <end position="143"/>
    </location>
</feature>
<dbReference type="EMBL" id="JASNWA010000007">
    <property type="protein sequence ID" value="KAK3173045.1"/>
    <property type="molecule type" value="Genomic_DNA"/>
</dbReference>
<evidence type="ECO:0000313" key="2">
    <source>
        <dbReference type="EMBL" id="KAK3173045.1"/>
    </source>
</evidence>
<sequence>MASFSWFLLLALSAVLRPVCSVPQEQLATVTQSAQFLQSGPAPDLAGTASASGPSCGGCYIVADVAGLVWYSEIFIHTAATAVVSVGVGNGTSATRTSITQNEGELTYNLASTAGGVLAQVNYSPSFTLGGAVFILHNIRVCV</sequence>
<proteinExistence type="predicted"/>
<keyword evidence="1" id="KW-0732">Signal</keyword>